<dbReference type="PROSITE" id="PS50802">
    <property type="entry name" value="OTU"/>
    <property type="match status" value="1"/>
</dbReference>
<keyword evidence="11" id="KW-0539">Nucleus</keyword>
<keyword evidence="5" id="KW-0963">Cytoplasm</keyword>
<evidence type="ECO:0000256" key="3">
    <source>
        <dbReference type="ARBA" id="ARBA00004496"/>
    </source>
</evidence>
<reference evidence="16 17" key="1">
    <citation type="submission" date="2023-03" db="EMBL/GenBank/DDBJ databases">
        <title>High-quality genome of Scylla paramamosain provides insights in environmental adaptation.</title>
        <authorList>
            <person name="Zhang L."/>
        </authorList>
    </citation>
    <scope>NUCLEOTIDE SEQUENCE [LARGE SCALE GENOMIC DNA]</scope>
    <source>
        <strain evidence="16">LZ_2023a</strain>
        <tissue evidence="16">Muscle</tissue>
    </source>
</reference>
<dbReference type="SUPFAM" id="SSF54001">
    <property type="entry name" value="Cysteine proteinases"/>
    <property type="match status" value="1"/>
</dbReference>
<keyword evidence="6" id="KW-0645">Protease</keyword>
<gene>
    <name evidence="16" type="ORF">O3P69_015260</name>
</gene>
<dbReference type="AlphaFoldDB" id="A0AAW0T4R3"/>
<dbReference type="InterPro" id="IPR003323">
    <property type="entry name" value="OTU_dom"/>
</dbReference>
<evidence type="ECO:0000259" key="15">
    <source>
        <dbReference type="PROSITE" id="PS50802"/>
    </source>
</evidence>
<accession>A0AAW0T4R3</accession>
<evidence type="ECO:0000256" key="9">
    <source>
        <dbReference type="ARBA" id="ARBA00022807"/>
    </source>
</evidence>
<protein>
    <recommendedName>
        <fullName evidence="13">OTU domain-containing protein 3</fullName>
        <ecNumber evidence="4">3.4.19.12</ecNumber>
    </recommendedName>
</protein>
<evidence type="ECO:0000256" key="14">
    <source>
        <dbReference type="SAM" id="MobiDB-lite"/>
    </source>
</evidence>
<comment type="catalytic activity">
    <reaction evidence="1">
        <text>Thiol-dependent hydrolysis of ester, thioester, amide, peptide and isopeptide bonds formed by the C-terminal Gly of ubiquitin (a 76-residue protein attached to proteins as an intracellular targeting signal).</text>
        <dbReference type="EC" id="3.4.19.12"/>
    </reaction>
</comment>
<evidence type="ECO:0000256" key="5">
    <source>
        <dbReference type="ARBA" id="ARBA00022490"/>
    </source>
</evidence>
<dbReference type="Proteomes" id="UP001487740">
    <property type="component" value="Unassembled WGS sequence"/>
</dbReference>
<evidence type="ECO:0000256" key="2">
    <source>
        <dbReference type="ARBA" id="ARBA00004123"/>
    </source>
</evidence>
<evidence type="ECO:0000256" key="1">
    <source>
        <dbReference type="ARBA" id="ARBA00000707"/>
    </source>
</evidence>
<evidence type="ECO:0000256" key="8">
    <source>
        <dbReference type="ARBA" id="ARBA00022801"/>
    </source>
</evidence>
<comment type="function">
    <text evidence="12">Deubiquitinating enzyme that hydrolyzes 'Lys-6'- and 'Lys-11'-linked polyubiquitin. Also hydrolyzes heterotypic (mixed and branched) and homotypic chains. Important regulator of energy metabolism. Glucose and fatty acids trigger its nuclear translocation by CBP-dependent acetylation. In the nucleus, deubiquitinates and stabilizes the nuclear receptor PPARD regulating the expression of various genes involved in glucose and lipid metabolism and oxidative phosphorylation. Also acts as a negative regulator of the ribosome quality control (RQC) by mediating deubiquitination of 40S ribosomal proteins RPS10/eS10 and RPS20/uS10, thereby antagonizing ZNF598-mediated 40S ubiquitination.</text>
</comment>
<evidence type="ECO:0000256" key="10">
    <source>
        <dbReference type="ARBA" id="ARBA00022990"/>
    </source>
</evidence>
<dbReference type="FunFam" id="3.90.70.80:FF:000005">
    <property type="entry name" value="OTU domain-containing protein 3"/>
    <property type="match status" value="1"/>
</dbReference>
<keyword evidence="8" id="KW-0378">Hydrolase</keyword>
<dbReference type="GO" id="GO:0006508">
    <property type="term" value="P:proteolysis"/>
    <property type="evidence" value="ECO:0007669"/>
    <property type="project" value="UniProtKB-KW"/>
</dbReference>
<dbReference type="GO" id="GO:0005634">
    <property type="term" value="C:nucleus"/>
    <property type="evidence" value="ECO:0007669"/>
    <property type="project" value="UniProtKB-SubCell"/>
</dbReference>
<feature type="region of interest" description="Disordered" evidence="14">
    <location>
        <begin position="336"/>
        <end position="377"/>
    </location>
</feature>
<feature type="domain" description="OTU" evidence="15">
    <location>
        <begin position="42"/>
        <end position="167"/>
    </location>
</feature>
<evidence type="ECO:0000256" key="6">
    <source>
        <dbReference type="ARBA" id="ARBA00022670"/>
    </source>
</evidence>
<sequence length="394" mass="44364">MARKREERAAHSSKRAARRERQSNGQDQNFVSLKQQLVAMGLTLREIPGDGNCLFRALGDQLDGTTTNHHKHRHQVVDYMRQHREDFEPFVEDDVPFDRHCNNLAQLGTYAGNDCIVAFARLHQVSVVIHQLNTPCWQINGTESKKGVMELHISYHNGDHYNSVRRLGDCTSGPARIKMSTTTLSSAATAAAAAAVPKASMKGLEDDDYDDDEEEGIREDSFECHLLHLPPMSNGHHGMSRMEQELMEQTGCEDLGLVQKYLCAHDYQVREAADALINYIVHQHKGEYPQTSPSCSNGQLCSPEGITSGPLVGGVGVSRMPPAYRKMTQQEKLHHRLQTQQHLSNSKRKELKKQLRKQEANERKRQRQTGQEFDDFGADESEVILVKDIGCLSI</sequence>
<dbReference type="PANTHER" id="PTHR12419:SF7">
    <property type="entry name" value="OTU DOMAIN-CONTAINING PROTEIN 3"/>
    <property type="match status" value="1"/>
</dbReference>
<dbReference type="EC" id="3.4.19.12" evidence="4"/>
<feature type="region of interest" description="Disordered" evidence="14">
    <location>
        <begin position="1"/>
        <end position="29"/>
    </location>
</feature>
<organism evidence="16 17">
    <name type="scientific">Scylla paramamosain</name>
    <name type="common">Mud crab</name>
    <dbReference type="NCBI Taxonomy" id="85552"/>
    <lineage>
        <taxon>Eukaryota</taxon>
        <taxon>Metazoa</taxon>
        <taxon>Ecdysozoa</taxon>
        <taxon>Arthropoda</taxon>
        <taxon>Crustacea</taxon>
        <taxon>Multicrustacea</taxon>
        <taxon>Malacostraca</taxon>
        <taxon>Eumalacostraca</taxon>
        <taxon>Eucarida</taxon>
        <taxon>Decapoda</taxon>
        <taxon>Pleocyemata</taxon>
        <taxon>Brachyura</taxon>
        <taxon>Eubrachyura</taxon>
        <taxon>Portunoidea</taxon>
        <taxon>Portunidae</taxon>
        <taxon>Portuninae</taxon>
        <taxon>Scylla</taxon>
    </lineage>
</organism>
<dbReference type="CDD" id="cd22770">
    <property type="entry name" value="OTU_OTUD3"/>
    <property type="match status" value="1"/>
</dbReference>
<proteinExistence type="predicted"/>
<evidence type="ECO:0000256" key="13">
    <source>
        <dbReference type="ARBA" id="ARBA00074859"/>
    </source>
</evidence>
<evidence type="ECO:0000256" key="12">
    <source>
        <dbReference type="ARBA" id="ARBA00059041"/>
    </source>
</evidence>
<keyword evidence="9" id="KW-0788">Thiol protease</keyword>
<evidence type="ECO:0000256" key="7">
    <source>
        <dbReference type="ARBA" id="ARBA00022786"/>
    </source>
</evidence>
<evidence type="ECO:0000313" key="16">
    <source>
        <dbReference type="EMBL" id="KAK8382197.1"/>
    </source>
</evidence>
<dbReference type="GO" id="GO:0016579">
    <property type="term" value="P:protein deubiquitination"/>
    <property type="evidence" value="ECO:0007669"/>
    <property type="project" value="TreeGrafter"/>
</dbReference>
<evidence type="ECO:0000256" key="4">
    <source>
        <dbReference type="ARBA" id="ARBA00012759"/>
    </source>
</evidence>
<name>A0AAW0T4R3_SCYPA</name>
<dbReference type="GO" id="GO:0005737">
    <property type="term" value="C:cytoplasm"/>
    <property type="evidence" value="ECO:0007669"/>
    <property type="project" value="UniProtKB-SubCell"/>
</dbReference>
<keyword evidence="7" id="KW-0833">Ubl conjugation pathway</keyword>
<dbReference type="GO" id="GO:0004843">
    <property type="term" value="F:cysteine-type deubiquitinase activity"/>
    <property type="evidence" value="ECO:0007669"/>
    <property type="project" value="UniProtKB-EC"/>
</dbReference>
<dbReference type="InterPro" id="IPR038765">
    <property type="entry name" value="Papain-like_cys_pep_sf"/>
</dbReference>
<comment type="caution">
    <text evidence="16">The sequence shown here is derived from an EMBL/GenBank/DDBJ whole genome shotgun (WGS) entry which is preliminary data.</text>
</comment>
<evidence type="ECO:0000256" key="11">
    <source>
        <dbReference type="ARBA" id="ARBA00023242"/>
    </source>
</evidence>
<dbReference type="Pfam" id="PF02338">
    <property type="entry name" value="OTU"/>
    <property type="match status" value="1"/>
</dbReference>
<feature type="compositionally biased region" description="Basic and acidic residues" evidence="14">
    <location>
        <begin position="352"/>
        <end position="363"/>
    </location>
</feature>
<comment type="subcellular location">
    <subcellularLocation>
        <location evidence="3">Cytoplasm</location>
    </subcellularLocation>
    <subcellularLocation>
        <location evidence="2">Nucleus</location>
    </subcellularLocation>
</comment>
<dbReference type="InterPro" id="IPR050704">
    <property type="entry name" value="Peptidase_C85-like"/>
</dbReference>
<dbReference type="EMBL" id="JARAKH010000039">
    <property type="protein sequence ID" value="KAK8382197.1"/>
    <property type="molecule type" value="Genomic_DNA"/>
</dbReference>
<dbReference type="PANTHER" id="PTHR12419">
    <property type="entry name" value="OTU DOMAIN CONTAINING PROTEIN"/>
    <property type="match status" value="1"/>
</dbReference>
<keyword evidence="17" id="KW-1185">Reference proteome</keyword>
<keyword evidence="10" id="KW-0007">Acetylation</keyword>
<feature type="compositionally biased region" description="Basic and acidic residues" evidence="14">
    <location>
        <begin position="1"/>
        <end position="10"/>
    </location>
</feature>
<dbReference type="Gene3D" id="3.90.70.80">
    <property type="match status" value="1"/>
</dbReference>
<evidence type="ECO:0000313" key="17">
    <source>
        <dbReference type="Proteomes" id="UP001487740"/>
    </source>
</evidence>